<keyword evidence="3" id="KW-1185">Reference proteome</keyword>
<feature type="domain" description="NAD(P)-binding" evidence="1">
    <location>
        <begin position="7"/>
        <end position="173"/>
    </location>
</feature>
<evidence type="ECO:0000259" key="1">
    <source>
        <dbReference type="Pfam" id="PF13460"/>
    </source>
</evidence>
<organism evidence="2 3">
    <name type="scientific">Agromyces intestinalis</name>
    <dbReference type="NCBI Taxonomy" id="2592652"/>
    <lineage>
        <taxon>Bacteria</taxon>
        <taxon>Bacillati</taxon>
        <taxon>Actinomycetota</taxon>
        <taxon>Actinomycetes</taxon>
        <taxon>Micrococcales</taxon>
        <taxon>Microbacteriaceae</taxon>
        <taxon>Agromyces</taxon>
    </lineage>
</organism>
<dbReference type="InterPro" id="IPR051207">
    <property type="entry name" value="ComplexI_NDUFA9_subunit"/>
</dbReference>
<protein>
    <submittedName>
        <fullName evidence="2">NAD(P)H-binding protein</fullName>
    </submittedName>
</protein>
<accession>A0A5C1YGH0</accession>
<dbReference type="AlphaFoldDB" id="A0A5C1YGH0"/>
<name>A0A5C1YGH0_9MICO</name>
<dbReference type="GO" id="GO:0044877">
    <property type="term" value="F:protein-containing complex binding"/>
    <property type="evidence" value="ECO:0007669"/>
    <property type="project" value="TreeGrafter"/>
</dbReference>
<proteinExistence type="predicted"/>
<dbReference type="Pfam" id="PF13460">
    <property type="entry name" value="NAD_binding_10"/>
    <property type="match status" value="1"/>
</dbReference>
<sequence length="268" mass="28194">MRIAVIGGTGLIGTRIVARLRSAGHDVVAASRATGVDSYTGEGLAQALAGAEALIDVTNSGYLDEAGANEFFYASTLNLLTYGEAAGVPHHVALSVVGTDRLARNEGGYFAAKLTQEQLIRRSGRPFTIVHATQFFEFIQSIADAAAVQHIVRLSNAFIQPMAADDVAAAVAGAVLREPACDVVEFGGPERFRLHEIVQQGLRIREDPRQVVADPLAQYFGTLLDERDLLPGADATLAETRFADWIAGGGDVAAAGEAGRTYAPEGAS</sequence>
<gene>
    <name evidence="2" type="ORF">FLP10_05010</name>
</gene>
<dbReference type="Proteomes" id="UP000324678">
    <property type="component" value="Chromosome"/>
</dbReference>
<evidence type="ECO:0000313" key="3">
    <source>
        <dbReference type="Proteomes" id="UP000324678"/>
    </source>
</evidence>
<dbReference type="EMBL" id="CP043505">
    <property type="protein sequence ID" value="QEO13852.1"/>
    <property type="molecule type" value="Genomic_DNA"/>
</dbReference>
<dbReference type="PANTHER" id="PTHR12126">
    <property type="entry name" value="NADH-UBIQUINONE OXIDOREDUCTASE 39 KDA SUBUNIT-RELATED"/>
    <property type="match status" value="1"/>
</dbReference>
<evidence type="ECO:0000313" key="2">
    <source>
        <dbReference type="EMBL" id="QEO13852.1"/>
    </source>
</evidence>
<dbReference type="PANTHER" id="PTHR12126:SF11">
    <property type="entry name" value="NADH DEHYDROGENASE [UBIQUINONE] 1 ALPHA SUBCOMPLEX SUBUNIT 9, MITOCHONDRIAL"/>
    <property type="match status" value="1"/>
</dbReference>
<dbReference type="OrthoDB" id="9771302at2"/>
<dbReference type="KEGG" id="ail:FLP10_05010"/>
<dbReference type="Gene3D" id="3.40.50.720">
    <property type="entry name" value="NAD(P)-binding Rossmann-like Domain"/>
    <property type="match status" value="1"/>
</dbReference>
<dbReference type="InterPro" id="IPR016040">
    <property type="entry name" value="NAD(P)-bd_dom"/>
</dbReference>
<dbReference type="RefSeq" id="WP_149159875.1">
    <property type="nucleotide sequence ID" value="NZ_CP043505.1"/>
</dbReference>
<dbReference type="InterPro" id="IPR036291">
    <property type="entry name" value="NAD(P)-bd_dom_sf"/>
</dbReference>
<reference evidence="2 3" key="1">
    <citation type="submission" date="2019-09" db="EMBL/GenBank/DDBJ databases">
        <title>Genome sequencing of strain KACC 19306.</title>
        <authorList>
            <person name="Heo J."/>
            <person name="Kim S.-J."/>
            <person name="Kim J.-S."/>
            <person name="Hong S.-B."/>
            <person name="Kwon S.-W."/>
        </authorList>
    </citation>
    <scope>NUCLEOTIDE SEQUENCE [LARGE SCALE GENOMIC DNA]</scope>
    <source>
        <strain evidence="2 3">KACC 19306</strain>
    </source>
</reference>
<dbReference type="SUPFAM" id="SSF51735">
    <property type="entry name" value="NAD(P)-binding Rossmann-fold domains"/>
    <property type="match status" value="1"/>
</dbReference>